<organism evidence="2 3">
    <name type="scientific">Weissella oryzae (strain DSM 25784 / JCM 18191 / LMG 30913 / SG25)</name>
    <dbReference type="NCBI Taxonomy" id="1329250"/>
    <lineage>
        <taxon>Bacteria</taxon>
        <taxon>Bacillati</taxon>
        <taxon>Bacillota</taxon>
        <taxon>Bacilli</taxon>
        <taxon>Lactobacillales</taxon>
        <taxon>Lactobacillaceae</taxon>
        <taxon>Weissella</taxon>
    </lineage>
</organism>
<dbReference type="RefSeq" id="WP_027698737.1">
    <property type="nucleotide sequence ID" value="NZ_DF820487.1"/>
</dbReference>
<dbReference type="CDD" id="cd07067">
    <property type="entry name" value="HP_PGM_like"/>
    <property type="match status" value="1"/>
</dbReference>
<evidence type="ECO:0000313" key="3">
    <source>
        <dbReference type="Proteomes" id="UP000030643"/>
    </source>
</evidence>
<dbReference type="InterPro" id="IPR029033">
    <property type="entry name" value="His_PPase_superfam"/>
</dbReference>
<gene>
    <name evidence="2" type="ORF">WOSG25_040840</name>
</gene>
<dbReference type="STRING" id="1329250.WOSG25_040840"/>
<dbReference type="PANTHER" id="PTHR48100:SF1">
    <property type="entry name" value="HISTIDINE PHOSPHATASE FAMILY PROTEIN-RELATED"/>
    <property type="match status" value="1"/>
</dbReference>
<dbReference type="PANTHER" id="PTHR48100">
    <property type="entry name" value="BROAD-SPECIFICITY PHOSPHATASE YOR283W-RELATED"/>
    <property type="match status" value="1"/>
</dbReference>
<dbReference type="OrthoDB" id="9782128at2"/>
<keyword evidence="3" id="KW-1185">Reference proteome</keyword>
<dbReference type="EMBL" id="DF820487">
    <property type="protein sequence ID" value="GAK30644.1"/>
    <property type="molecule type" value="Genomic_DNA"/>
</dbReference>
<dbReference type="Pfam" id="PF00300">
    <property type="entry name" value="His_Phos_1"/>
    <property type="match status" value="1"/>
</dbReference>
<sequence>MTTLYFIRHGKTVWNDEGRFQGASGDSPLLKESMVQIELLGQHLADLDFDHAFTSPIKRAKTTAELTIKELKRPPLLTELPGLIEFGMGVWEGMAFTDVKAEWPAMYDAYRHHPEKFDSSLVQGSESFAQVEARFVKAVQAVVAEYGGPDKTLIFFSHGMVLTAGMGALLKIPLTEIRARGGLGNTSTSVLTTDDGENFAELVRNDTSYLGIKADASNTI</sequence>
<feature type="binding site" evidence="1">
    <location>
        <position position="59"/>
    </location>
    <ligand>
        <name>substrate</name>
    </ligand>
</feature>
<dbReference type="Gene3D" id="3.40.50.1240">
    <property type="entry name" value="Phosphoglycerate mutase-like"/>
    <property type="match status" value="1"/>
</dbReference>
<name>A0A069CT52_WEIOS</name>
<dbReference type="GO" id="GO:0005737">
    <property type="term" value="C:cytoplasm"/>
    <property type="evidence" value="ECO:0007669"/>
    <property type="project" value="TreeGrafter"/>
</dbReference>
<proteinExistence type="predicted"/>
<protein>
    <submittedName>
        <fullName evidence="2">Phosphoglycerate mutase</fullName>
    </submittedName>
</protein>
<evidence type="ECO:0000313" key="2">
    <source>
        <dbReference type="EMBL" id="GAK30644.1"/>
    </source>
</evidence>
<evidence type="ECO:0000256" key="1">
    <source>
        <dbReference type="PIRSR" id="PIRSR613078-2"/>
    </source>
</evidence>
<dbReference type="eggNOG" id="COG0406">
    <property type="taxonomic scope" value="Bacteria"/>
</dbReference>
<dbReference type="InterPro" id="IPR050275">
    <property type="entry name" value="PGM_Phosphatase"/>
</dbReference>
<dbReference type="Proteomes" id="UP000030643">
    <property type="component" value="Unassembled WGS sequence"/>
</dbReference>
<dbReference type="SUPFAM" id="SSF53254">
    <property type="entry name" value="Phosphoglycerate mutase-like"/>
    <property type="match status" value="1"/>
</dbReference>
<feature type="binding site" evidence="1">
    <location>
        <begin position="8"/>
        <end position="15"/>
    </location>
    <ligand>
        <name>substrate</name>
    </ligand>
</feature>
<reference evidence="3" key="1">
    <citation type="journal article" date="2014" name="Genome Announc.">
        <title>Draft genome sequence of Weissella oryzae SG25T, isolated from fermented rice grains.</title>
        <authorList>
            <person name="Tanizawa Y."/>
            <person name="Fujisawa T."/>
            <person name="Mochizuki T."/>
            <person name="Kaminuma E."/>
            <person name="Suzuki Y."/>
            <person name="Nakamura Y."/>
            <person name="Tohno M."/>
        </authorList>
    </citation>
    <scope>NUCLEOTIDE SEQUENCE [LARGE SCALE GENOMIC DNA]</scope>
    <source>
        <strain evidence="3">DSM 25784 / JCM 18191 / LMG 30913 / SG25</strain>
    </source>
</reference>
<dbReference type="AlphaFoldDB" id="A0A069CT52"/>
<dbReference type="InterPro" id="IPR013078">
    <property type="entry name" value="His_Pase_superF_clade-1"/>
</dbReference>
<dbReference type="GO" id="GO:0016791">
    <property type="term" value="F:phosphatase activity"/>
    <property type="evidence" value="ECO:0007669"/>
    <property type="project" value="TreeGrafter"/>
</dbReference>
<accession>A0A069CT52</accession>
<dbReference type="SMART" id="SM00855">
    <property type="entry name" value="PGAM"/>
    <property type="match status" value="1"/>
</dbReference>